<feature type="compositionally biased region" description="Acidic residues" evidence="6">
    <location>
        <begin position="440"/>
        <end position="467"/>
    </location>
</feature>
<evidence type="ECO:0000313" key="9">
    <source>
        <dbReference type="Proteomes" id="UP000177798"/>
    </source>
</evidence>
<dbReference type="OrthoDB" id="153872at2759"/>
<dbReference type="VEuPathDB" id="FungiDB:sscle_11g086010"/>
<dbReference type="InterPro" id="IPR006751">
    <property type="entry name" value="TAFII55_prot_cons_reg"/>
</dbReference>
<dbReference type="SMART" id="SM01370">
    <property type="entry name" value="TAFII55_N"/>
    <property type="match status" value="1"/>
</dbReference>
<dbReference type="PANTHER" id="PTHR12228:SF0">
    <property type="entry name" value="TATA-BOX BINDING PROTEIN ASSOCIATED FACTOR 7"/>
    <property type="match status" value="1"/>
</dbReference>
<evidence type="ECO:0000256" key="3">
    <source>
        <dbReference type="ARBA" id="ARBA00023015"/>
    </source>
</evidence>
<keyword evidence="3" id="KW-0805">Transcription regulation</keyword>
<dbReference type="OMA" id="KWEKMQN"/>
<sequence>MSGPLKLKLSLKTNGGTNPSSGPPTPIPTTPSLLTPGGSKPKLKFSSKPATSPPLPSDPSQPKPTKAGRAPKPTKKLTESRKRVKEEDDSGEESISVIPRKPNIQDEPAKKKVKISLKPKTPSMGGIPGLPMPKTPVIIKAKMKGKPPKRPLGEGYDSEASDTEKDPSIEESFIFRMLPGDDCDYLRTCITEKKIGVNPRVGGADIQMKFFQAEGRRAAVTIRGNVYAATLVDLPCIIEGMKSWDKRGWWKSTDICQMLWIYQKVANEDEAKTCPLPSIIDPQTFQYPHGLTPPMHLARKRRFRKRISRTAIEAVEEAVEKLLEEDRKAVSSEYKVISPEREQSSQVFSPGSYGDEGEDQYSEDEDAEGEADDGGYFSHINGEGHVSGDEMGGDLEADLAAEMEAELEAGAGFEDIAATPMSMSGIAATPMLQGDTPAPNEEDDSGDESIEDGESADEGSEADDVSDDEKARLAQLQELKEDIVDLEKQIEALQAQLAAQNNPILRRRIEDKSRKLKSELEIKKSSIGEAEDD</sequence>
<feature type="region of interest" description="Disordered" evidence="6">
    <location>
        <begin position="335"/>
        <end position="392"/>
    </location>
</feature>
<dbReference type="Pfam" id="PF04658">
    <property type="entry name" value="TAFII55_N"/>
    <property type="match status" value="1"/>
</dbReference>
<feature type="region of interest" description="Disordered" evidence="6">
    <location>
        <begin position="143"/>
        <end position="165"/>
    </location>
</feature>
<keyword evidence="5" id="KW-0539">Nucleus</keyword>
<comment type="subcellular location">
    <subcellularLocation>
        <location evidence="1">Nucleus</location>
    </subcellularLocation>
</comment>
<organism evidence="8 9">
    <name type="scientific">Sclerotinia sclerotiorum (strain ATCC 18683 / 1980 / Ss-1)</name>
    <name type="common">White mold</name>
    <name type="synonym">Whetzelinia sclerotiorum</name>
    <dbReference type="NCBI Taxonomy" id="665079"/>
    <lineage>
        <taxon>Eukaryota</taxon>
        <taxon>Fungi</taxon>
        <taxon>Dikarya</taxon>
        <taxon>Ascomycota</taxon>
        <taxon>Pezizomycotina</taxon>
        <taxon>Leotiomycetes</taxon>
        <taxon>Helotiales</taxon>
        <taxon>Sclerotiniaceae</taxon>
        <taxon>Sclerotinia</taxon>
    </lineage>
</organism>
<evidence type="ECO:0000256" key="5">
    <source>
        <dbReference type="ARBA" id="ARBA00023242"/>
    </source>
</evidence>
<dbReference type="Proteomes" id="UP000177798">
    <property type="component" value="Chromosome 11"/>
</dbReference>
<evidence type="ECO:0000259" key="7">
    <source>
        <dbReference type="SMART" id="SM01370"/>
    </source>
</evidence>
<evidence type="ECO:0000256" key="4">
    <source>
        <dbReference type="ARBA" id="ARBA00023163"/>
    </source>
</evidence>
<dbReference type="InterPro" id="IPR037817">
    <property type="entry name" value="TAF7"/>
</dbReference>
<dbReference type="EMBL" id="CP017824">
    <property type="protein sequence ID" value="APA13831.1"/>
    <property type="molecule type" value="Genomic_DNA"/>
</dbReference>
<dbReference type="GO" id="GO:0005669">
    <property type="term" value="C:transcription factor TFIID complex"/>
    <property type="evidence" value="ECO:0007669"/>
    <property type="project" value="InterPro"/>
</dbReference>
<protein>
    <recommendedName>
        <fullName evidence="7">TAFII55 protein conserved region domain-containing protein</fullName>
    </recommendedName>
</protein>
<evidence type="ECO:0000256" key="6">
    <source>
        <dbReference type="SAM" id="MobiDB-lite"/>
    </source>
</evidence>
<evidence type="ECO:0000313" key="8">
    <source>
        <dbReference type="EMBL" id="APA13831.1"/>
    </source>
</evidence>
<reference evidence="9" key="1">
    <citation type="journal article" date="2017" name="Genome Biol. Evol.">
        <title>The complete genome sequence of the phytopathogenic fungus Sclerotinia sclerotiorum reveals insights into the genome architecture of broad host range pathogens.</title>
        <authorList>
            <person name="Derbyshire M."/>
            <person name="Denton-Giles M."/>
            <person name="Hegedus D."/>
            <person name="Seifbarghy S."/>
            <person name="Rollins J."/>
            <person name="van Kan J."/>
            <person name="Seidl M.F."/>
            <person name="Faino L."/>
            <person name="Mbengue M."/>
            <person name="Navaud O."/>
            <person name="Raffaele S."/>
            <person name="Hammond-Kosack K."/>
            <person name="Heard S."/>
            <person name="Oliver R."/>
        </authorList>
    </citation>
    <scope>NUCLEOTIDE SEQUENCE [LARGE SCALE GENOMIC DNA]</scope>
    <source>
        <strain evidence="9">ATCC 18683 / 1980 / Ss-1</strain>
    </source>
</reference>
<dbReference type="RefSeq" id="XP_001585067.1">
    <property type="nucleotide sequence ID" value="XM_001585017.1"/>
</dbReference>
<feature type="compositionally biased region" description="Low complexity" evidence="6">
    <location>
        <begin position="30"/>
        <end position="39"/>
    </location>
</feature>
<feature type="compositionally biased region" description="Acidic residues" evidence="6">
    <location>
        <begin position="355"/>
        <end position="373"/>
    </location>
</feature>
<dbReference type="CDD" id="cd08047">
    <property type="entry name" value="TAF7"/>
    <property type="match status" value="1"/>
</dbReference>
<gene>
    <name evidence="8" type="ORF">sscle_11g086010</name>
</gene>
<evidence type="ECO:0000256" key="1">
    <source>
        <dbReference type="ARBA" id="ARBA00004123"/>
    </source>
</evidence>
<dbReference type="KEGG" id="ssl:SS1G_13927"/>
<comment type="similarity">
    <text evidence="2">Belongs to the TAF7 family.</text>
</comment>
<accession>A0A1D9QG06</accession>
<proteinExistence type="inferred from homology"/>
<keyword evidence="4" id="KW-0804">Transcription</keyword>
<dbReference type="PANTHER" id="PTHR12228">
    <property type="entry name" value="TRANSCRIPTION INITIATION FACTOR TFIID 55 KD SUBUNIT-RELATED"/>
    <property type="match status" value="1"/>
</dbReference>
<feature type="compositionally biased region" description="Pro residues" evidence="6">
    <location>
        <begin position="51"/>
        <end position="62"/>
    </location>
</feature>
<dbReference type="AlphaFoldDB" id="A0A1D9QG06"/>
<name>A0A1D9QG06_SCLS1</name>
<evidence type="ECO:0000256" key="2">
    <source>
        <dbReference type="ARBA" id="ARBA00009368"/>
    </source>
</evidence>
<feature type="region of interest" description="Disordered" evidence="6">
    <location>
        <begin position="1"/>
        <end position="113"/>
    </location>
</feature>
<feature type="region of interest" description="Disordered" evidence="6">
    <location>
        <begin position="427"/>
        <end position="470"/>
    </location>
</feature>
<feature type="compositionally biased region" description="Basic and acidic residues" evidence="6">
    <location>
        <begin position="76"/>
        <end position="86"/>
    </location>
</feature>
<dbReference type="GO" id="GO:0006367">
    <property type="term" value="P:transcription initiation at RNA polymerase II promoter"/>
    <property type="evidence" value="ECO:0007669"/>
    <property type="project" value="InterPro"/>
</dbReference>
<feature type="domain" description="TAFII55 protein conserved region" evidence="7">
    <location>
        <begin position="169"/>
        <end position="331"/>
    </location>
</feature>